<reference evidence="2 3" key="1">
    <citation type="journal article" date="2018" name="Cell">
        <title>The Chara Genome: Secondary Complexity and Implications for Plant Terrestrialization.</title>
        <authorList>
            <person name="Nishiyama T."/>
            <person name="Sakayama H."/>
            <person name="Vries J.D."/>
            <person name="Buschmann H."/>
            <person name="Saint-Marcoux D."/>
            <person name="Ullrich K.K."/>
            <person name="Haas F.B."/>
            <person name="Vanderstraeten L."/>
            <person name="Becker D."/>
            <person name="Lang D."/>
            <person name="Vosolsobe S."/>
            <person name="Rombauts S."/>
            <person name="Wilhelmsson P.K.I."/>
            <person name="Janitza P."/>
            <person name="Kern R."/>
            <person name="Heyl A."/>
            <person name="Rumpler F."/>
            <person name="Villalobos L.I.A.C."/>
            <person name="Clay J.M."/>
            <person name="Skokan R."/>
            <person name="Toyoda A."/>
            <person name="Suzuki Y."/>
            <person name="Kagoshima H."/>
            <person name="Schijlen E."/>
            <person name="Tajeshwar N."/>
            <person name="Catarino B."/>
            <person name="Hetherington A.J."/>
            <person name="Saltykova A."/>
            <person name="Bonnot C."/>
            <person name="Breuninger H."/>
            <person name="Symeonidi A."/>
            <person name="Radhakrishnan G.V."/>
            <person name="Van Nieuwerburgh F."/>
            <person name="Deforce D."/>
            <person name="Chang C."/>
            <person name="Karol K.G."/>
            <person name="Hedrich R."/>
            <person name="Ulvskov P."/>
            <person name="Glockner G."/>
            <person name="Delwiche C.F."/>
            <person name="Petrasek J."/>
            <person name="Van de Peer Y."/>
            <person name="Friml J."/>
            <person name="Beilby M."/>
            <person name="Dolan L."/>
            <person name="Kohara Y."/>
            <person name="Sugano S."/>
            <person name="Fujiyama A."/>
            <person name="Delaux P.-M."/>
            <person name="Quint M."/>
            <person name="TheiBen G."/>
            <person name="Hagemann M."/>
            <person name="Harholt J."/>
            <person name="Dunand C."/>
            <person name="Zachgo S."/>
            <person name="Langdale J."/>
            <person name="Maumus F."/>
            <person name="Straeten D.V.D."/>
            <person name="Gould S.B."/>
            <person name="Rensing S.A."/>
        </authorList>
    </citation>
    <scope>NUCLEOTIDE SEQUENCE [LARGE SCALE GENOMIC DNA]</scope>
    <source>
        <strain evidence="2 3">S276</strain>
    </source>
</reference>
<dbReference type="EMBL" id="BFEA01000599">
    <property type="protein sequence ID" value="GBG87176.1"/>
    <property type="molecule type" value="Genomic_DNA"/>
</dbReference>
<feature type="compositionally biased region" description="Acidic residues" evidence="1">
    <location>
        <begin position="55"/>
        <end position="72"/>
    </location>
</feature>
<dbReference type="Proteomes" id="UP000265515">
    <property type="component" value="Unassembled WGS sequence"/>
</dbReference>
<comment type="caution">
    <text evidence="2">The sequence shown here is derived from an EMBL/GenBank/DDBJ whole genome shotgun (WGS) entry which is preliminary data.</text>
</comment>
<dbReference type="AlphaFoldDB" id="A0A388LXZ2"/>
<organism evidence="2 3">
    <name type="scientific">Chara braunii</name>
    <name type="common">Braun's stonewort</name>
    <dbReference type="NCBI Taxonomy" id="69332"/>
    <lineage>
        <taxon>Eukaryota</taxon>
        <taxon>Viridiplantae</taxon>
        <taxon>Streptophyta</taxon>
        <taxon>Charophyceae</taxon>
        <taxon>Charales</taxon>
        <taxon>Characeae</taxon>
        <taxon>Chara</taxon>
    </lineage>
</organism>
<accession>A0A388LXZ2</accession>
<evidence type="ECO:0000313" key="3">
    <source>
        <dbReference type="Proteomes" id="UP000265515"/>
    </source>
</evidence>
<sequence>MHGGLSAPSPMSVTRSAAEPSPLMADVQGEDMDAGWPVHSATSSPAGLQGCSFGGEEDDLVGNDEVEGDGGDIDGQNSDNAQEDRDSATVGQRDGAENVPLGFEKALWEAMEWKLNRPSIKCDKTLASENLPGNAGGNSTSGGPAQPPLGRSASDGKATEDSDQAAKTRRANTGKTRMDNTISGGPALGRVMEDATRSYGEGLDKAAATLAKATSEAGSAIAAKIGDVADAMRGGNTVLEMLVGVLVRRGGGGNSVVDRKEVVVQETRLEWGTGRHRNMDWGPIVINEHTHVYYSLVNGLLAMRMVAGLGYERDGSLAEVVLFVKRLSNVVPDSWLGPCPDVVGDIVRYLVSAIAEEHVGTSSNNACYVAHMEPPLRERGYLHGAVQFWCSEDDLRAACSRW</sequence>
<evidence type="ECO:0000256" key="1">
    <source>
        <dbReference type="SAM" id="MobiDB-lite"/>
    </source>
</evidence>
<proteinExistence type="predicted"/>
<feature type="region of interest" description="Disordered" evidence="1">
    <location>
        <begin position="126"/>
        <end position="188"/>
    </location>
</feature>
<keyword evidence="3" id="KW-1185">Reference proteome</keyword>
<name>A0A388LXZ2_CHABU</name>
<feature type="compositionally biased region" description="Basic and acidic residues" evidence="1">
    <location>
        <begin position="157"/>
        <end position="166"/>
    </location>
</feature>
<gene>
    <name evidence="2" type="ORF">CBR_g44911</name>
</gene>
<dbReference type="Gramene" id="GBG87176">
    <property type="protein sequence ID" value="GBG87176"/>
    <property type="gene ID" value="CBR_g44911"/>
</dbReference>
<feature type="compositionally biased region" description="Polar residues" evidence="1">
    <location>
        <begin position="173"/>
        <end position="183"/>
    </location>
</feature>
<feature type="region of interest" description="Disordered" evidence="1">
    <location>
        <begin position="1"/>
        <end position="97"/>
    </location>
</feature>
<protein>
    <submittedName>
        <fullName evidence="2">Uncharacterized protein</fullName>
    </submittedName>
</protein>
<evidence type="ECO:0000313" key="2">
    <source>
        <dbReference type="EMBL" id="GBG87176.1"/>
    </source>
</evidence>